<dbReference type="EMBL" id="MT145187">
    <property type="protein sequence ID" value="QJI04597.1"/>
    <property type="molecule type" value="Genomic_DNA"/>
</dbReference>
<sequence length="70" mass="7663">MASTAPGYPTKTYYPYVGWFFYRAGVSAAYFKSRAHFAVSWGTFDPTSGTFPSVAIGGDGQIFLTMSLQM</sequence>
<dbReference type="EMBL" id="MT141577">
    <property type="protein sequence ID" value="QJA67947.1"/>
    <property type="molecule type" value="Genomic_DNA"/>
</dbReference>
<protein>
    <submittedName>
        <fullName evidence="1">Uncharacterized protein</fullName>
    </submittedName>
</protein>
<name>A0A6H1Z9F8_9ZZZZ</name>
<dbReference type="EMBL" id="MT143973">
    <property type="protein sequence ID" value="QJA44081.1"/>
    <property type="molecule type" value="Genomic_DNA"/>
</dbReference>
<evidence type="ECO:0000313" key="2">
    <source>
        <dbReference type="EMBL" id="QJA67947.1"/>
    </source>
</evidence>
<dbReference type="EMBL" id="MT144589">
    <property type="protein sequence ID" value="QJH93622.1"/>
    <property type="molecule type" value="Genomic_DNA"/>
</dbReference>
<reference evidence="1" key="1">
    <citation type="submission" date="2020-03" db="EMBL/GenBank/DDBJ databases">
        <title>The deep terrestrial virosphere.</title>
        <authorList>
            <person name="Holmfeldt K."/>
            <person name="Nilsson E."/>
            <person name="Simone D."/>
            <person name="Lopez-Fernandez M."/>
            <person name="Wu X."/>
            <person name="de Brujin I."/>
            <person name="Lundin D."/>
            <person name="Andersson A."/>
            <person name="Bertilsson S."/>
            <person name="Dopson M."/>
        </authorList>
    </citation>
    <scope>NUCLEOTIDE SEQUENCE</scope>
    <source>
        <strain evidence="4">MM415A00093</strain>
        <strain evidence="2">MM415B00143</strain>
        <strain evidence="1">TM448A00087</strain>
        <strain evidence="3">TM448B00099</strain>
    </source>
</reference>
<organism evidence="1">
    <name type="scientific">viral metagenome</name>
    <dbReference type="NCBI Taxonomy" id="1070528"/>
    <lineage>
        <taxon>unclassified sequences</taxon>
        <taxon>metagenomes</taxon>
        <taxon>organismal metagenomes</taxon>
    </lineage>
</organism>
<evidence type="ECO:0000313" key="3">
    <source>
        <dbReference type="EMBL" id="QJH93622.1"/>
    </source>
</evidence>
<evidence type="ECO:0000313" key="1">
    <source>
        <dbReference type="EMBL" id="QJA44081.1"/>
    </source>
</evidence>
<proteinExistence type="predicted"/>
<accession>A0A6H1Z9F8</accession>
<evidence type="ECO:0000313" key="4">
    <source>
        <dbReference type="EMBL" id="QJI04597.1"/>
    </source>
</evidence>
<dbReference type="AlphaFoldDB" id="A0A6H1Z9F8"/>
<gene>
    <name evidence="4" type="ORF">MM415A00093_0090</name>
    <name evidence="2" type="ORF">MM415B00143_0098</name>
    <name evidence="1" type="ORF">TM448A00087_0014</name>
    <name evidence="3" type="ORF">TM448B00099_0098</name>
</gene>